<accession>A0AA87NKR6</accession>
<evidence type="ECO:0000313" key="2">
    <source>
        <dbReference type="Proteomes" id="UP000014634"/>
    </source>
</evidence>
<proteinExistence type="predicted"/>
<dbReference type="Proteomes" id="UP000014634">
    <property type="component" value="Unassembled WGS sequence"/>
</dbReference>
<comment type="caution">
    <text evidence="1">The sequence shown here is derived from an EMBL/GenBank/DDBJ whole genome shotgun (WGS) entry which is preliminary data.</text>
</comment>
<dbReference type="AlphaFoldDB" id="A0AA87NKR6"/>
<sequence length="192" mass="22628">MNEIEKYRILSAGKAFGHRAKIALLLLDSRTAYEELKEEAAQTSVAGSYGCAGGFPSEILERIITELICRDTRNTWYLPDNVKFWDRRFGSLFETKFFCYDDDVETWSKILYKFFVKLKWMPKREDYTSTKSYNNVWGYFAELLAVVKQNNHPEFDKYYEIAIKNGMNAVILERKLKELSEIKQSFIEFKTI</sequence>
<gene>
    <name evidence="1" type="ORF">HMPREF9195_01744</name>
</gene>
<dbReference type="EMBL" id="ATFE01000013">
    <property type="protein sequence ID" value="EPF28053.1"/>
    <property type="molecule type" value="Genomic_DNA"/>
</dbReference>
<name>A0AA87NKR6_TREMD</name>
<protein>
    <submittedName>
        <fullName evidence="1">Uncharacterized protein</fullName>
    </submittedName>
</protein>
<reference evidence="1 2" key="1">
    <citation type="submission" date="2013-04" db="EMBL/GenBank/DDBJ databases">
        <title>The Genome Sequence of Treponema medium ATCC 700293.</title>
        <authorList>
            <consortium name="The Broad Institute Genomics Platform"/>
            <person name="Earl A."/>
            <person name="Ward D."/>
            <person name="Feldgarden M."/>
            <person name="Gevers D."/>
            <person name="Leonetti C."/>
            <person name="Blanton J.M."/>
            <person name="Dewhirst F.E."/>
            <person name="Izard J."/>
            <person name="Walker B."/>
            <person name="Young S."/>
            <person name="Zeng Q."/>
            <person name="Gargeya S."/>
            <person name="Fitzgerald M."/>
            <person name="Haas B."/>
            <person name="Abouelleil A."/>
            <person name="Allen A.W."/>
            <person name="Alvarado L."/>
            <person name="Arachchi H.M."/>
            <person name="Berlin A.M."/>
            <person name="Chapman S.B."/>
            <person name="Gainer-Dewar J."/>
            <person name="Goldberg J."/>
            <person name="Griggs A."/>
            <person name="Gujja S."/>
            <person name="Hansen M."/>
            <person name="Howarth C."/>
            <person name="Imamovic A."/>
            <person name="Ireland A."/>
            <person name="Larimer J."/>
            <person name="McCowan C."/>
            <person name="Murphy C."/>
            <person name="Pearson M."/>
            <person name="Poon T.W."/>
            <person name="Priest M."/>
            <person name="Roberts A."/>
            <person name="Saif S."/>
            <person name="Shea T."/>
            <person name="Sisk P."/>
            <person name="Sykes S."/>
            <person name="Wortman J."/>
            <person name="Nusbaum C."/>
            <person name="Birren B."/>
        </authorList>
    </citation>
    <scope>NUCLEOTIDE SEQUENCE [LARGE SCALE GENOMIC DNA]</scope>
    <source>
        <strain evidence="1 2">ATCC 700293</strain>
    </source>
</reference>
<evidence type="ECO:0000313" key="1">
    <source>
        <dbReference type="EMBL" id="EPF28053.1"/>
    </source>
</evidence>
<dbReference type="RefSeq" id="WP_016523677.1">
    <property type="nucleotide sequence ID" value="NZ_KE332517.1"/>
</dbReference>
<organism evidence="1 2">
    <name type="scientific">Treponema medium ATCC 700293</name>
    <dbReference type="NCBI Taxonomy" id="1125700"/>
    <lineage>
        <taxon>Bacteria</taxon>
        <taxon>Pseudomonadati</taxon>
        <taxon>Spirochaetota</taxon>
        <taxon>Spirochaetia</taxon>
        <taxon>Spirochaetales</taxon>
        <taxon>Treponemataceae</taxon>
        <taxon>Treponema</taxon>
    </lineage>
</organism>